<dbReference type="STRING" id="768679.TTX_0225"/>
<dbReference type="Gene3D" id="1.20.5.340">
    <property type="match status" value="1"/>
</dbReference>
<dbReference type="GeneID" id="11263237"/>
<dbReference type="HOGENOM" id="CLU_709074_0_0_2"/>
<feature type="coiled-coil region" evidence="2">
    <location>
        <begin position="32"/>
        <end position="146"/>
    </location>
</feature>
<dbReference type="AlphaFoldDB" id="G4RMW0"/>
<keyword evidence="2" id="KW-0175">Coiled coil</keyword>
<evidence type="ECO:0000256" key="2">
    <source>
        <dbReference type="SAM" id="Coils"/>
    </source>
</evidence>
<sequence>MRTGLVLALLSALLAAALVYLYLQYSALAGSYTDLQNRYQALRSEYAQLSSRLSSLQTDYQRLQSRYNSSLAELGALQSRYASLEKNYTSLLAQYSILANASATNKTCLTAYEQLLSQYLALQKSYETLKAQLASLQQNYSRLLSLYNETQRHIAYFCAGATPAVFQAIHLAEAGALEGQIAYEGQTVCVGVQLAEGQYEYLLSLLNSSMRVGSGGVAVVEYLDPTCPYCALFYALYGGGLGSYVENGTVTLAVRYFPTHVFSYYQEGQYEAFDAGVEAWLYWQCAYGQGRLMEAVEGTYAVAIRYLADYERTGNSTDLSVYPLAELSYLSQSLPGCRVNATTAWLFQFANSTLWQISSEAQRIGVPQSMLGTPLFVVFKLAPSQYPSP</sequence>
<dbReference type="SUPFAM" id="SSF57997">
    <property type="entry name" value="Tropomyosin"/>
    <property type="match status" value="1"/>
</dbReference>
<accession>G4RMW0</accession>
<dbReference type="Proteomes" id="UP000002654">
    <property type="component" value="Chromosome"/>
</dbReference>
<dbReference type="CDD" id="cd02972">
    <property type="entry name" value="DsbA_family"/>
    <property type="match status" value="1"/>
</dbReference>
<dbReference type="eggNOG" id="arCOG03704">
    <property type="taxonomic scope" value="Archaea"/>
</dbReference>
<dbReference type="RefSeq" id="WP_014126161.1">
    <property type="nucleotide sequence ID" value="NC_016070.1"/>
</dbReference>
<evidence type="ECO:0000313" key="4">
    <source>
        <dbReference type="EMBL" id="CCC80904.1"/>
    </source>
</evidence>
<evidence type="ECO:0000259" key="3">
    <source>
        <dbReference type="Pfam" id="PF13462"/>
    </source>
</evidence>
<dbReference type="InterPro" id="IPR036249">
    <property type="entry name" value="Thioredoxin-like_sf"/>
</dbReference>
<reference evidence="4 5" key="1">
    <citation type="journal article" date="2011" name="PLoS ONE">
        <title>The complete genome sequence of Thermoproteus tenax: a physiologically versatile member of the Crenarchaeota.</title>
        <authorList>
            <person name="Siebers B."/>
            <person name="Zaparty M."/>
            <person name="Raddatz G."/>
            <person name="Tjaden B."/>
            <person name="Albers S.V."/>
            <person name="Bell S.D."/>
            <person name="Blombach F."/>
            <person name="Kletzin A."/>
            <person name="Kyrpides N."/>
            <person name="Lanz C."/>
            <person name="Plagens A."/>
            <person name="Rampp M."/>
            <person name="Rosinus A."/>
            <person name="von Jan M."/>
            <person name="Makarova K.S."/>
            <person name="Klenk H.P."/>
            <person name="Schuster S.C."/>
            <person name="Hensel R."/>
        </authorList>
    </citation>
    <scope>NUCLEOTIDE SEQUENCE [LARGE SCALE GENOMIC DNA]</scope>
    <source>
        <strain evidence="5">ATCC 35583 / DSM 2078 / JCM 9277 / NBRC 100435 / Kra 1</strain>
    </source>
</reference>
<dbReference type="eggNOG" id="arCOG02872">
    <property type="taxonomic scope" value="Archaea"/>
</dbReference>
<dbReference type="KEGG" id="ttn:TTX_0225"/>
<dbReference type="Gene3D" id="3.40.30.10">
    <property type="entry name" value="Glutaredoxin"/>
    <property type="match status" value="1"/>
</dbReference>
<gene>
    <name evidence="4" type="ordered locus">TTX_0225</name>
</gene>
<dbReference type="PaxDb" id="768679-TTX_0225"/>
<dbReference type="Pfam" id="PF13462">
    <property type="entry name" value="Thioredoxin_4"/>
    <property type="match status" value="1"/>
</dbReference>
<organism evidence="4 5">
    <name type="scientific">Thermoproteus tenax (strain ATCC 35583 / DSM 2078 / JCM 9277 / NBRC 100435 / Kra 1)</name>
    <dbReference type="NCBI Taxonomy" id="768679"/>
    <lineage>
        <taxon>Archaea</taxon>
        <taxon>Thermoproteota</taxon>
        <taxon>Thermoprotei</taxon>
        <taxon>Thermoproteales</taxon>
        <taxon>Thermoproteaceae</taxon>
        <taxon>Thermoproteus</taxon>
    </lineage>
</organism>
<feature type="domain" description="Thioredoxin-like fold" evidence="3">
    <location>
        <begin position="217"/>
        <end position="262"/>
    </location>
</feature>
<proteinExistence type="inferred from homology"/>
<keyword evidence="5" id="KW-1185">Reference proteome</keyword>
<dbReference type="InterPro" id="IPR012336">
    <property type="entry name" value="Thioredoxin-like_fold"/>
</dbReference>
<dbReference type="EMBL" id="FN869859">
    <property type="protein sequence ID" value="CCC80904.1"/>
    <property type="molecule type" value="Genomic_DNA"/>
</dbReference>
<dbReference type="PATRIC" id="fig|768679.9.peg.235"/>
<comment type="similarity">
    <text evidence="1">Belongs to the glutaredoxin family.</text>
</comment>
<evidence type="ECO:0000256" key="1">
    <source>
        <dbReference type="ARBA" id="ARBA00007787"/>
    </source>
</evidence>
<protein>
    <recommendedName>
        <fullName evidence="3">Thioredoxin-like fold domain-containing protein</fullName>
    </recommendedName>
</protein>
<name>G4RMW0_THETK</name>
<dbReference type="SUPFAM" id="SSF52833">
    <property type="entry name" value="Thioredoxin-like"/>
    <property type="match status" value="1"/>
</dbReference>
<evidence type="ECO:0000313" key="5">
    <source>
        <dbReference type="Proteomes" id="UP000002654"/>
    </source>
</evidence>